<dbReference type="AlphaFoldDB" id="A0A1D8TUX2"/>
<sequence length="62" mass="6630">MVISAIATSACALSFVNSCQPPIIKDCWQIPSKVVETQQDIAGWGNSITNLTAFQESITMAV</sequence>
<reference evidence="2" key="1">
    <citation type="submission" date="2016-10" db="EMBL/GenBank/DDBJ databases">
        <title>Comparative genomics uncovers the prolific and rare metabolic potential of the cyanobacterial genus Moorea.</title>
        <authorList>
            <person name="Leao T."/>
            <person name="Castelao G."/>
            <person name="Korobeynikov A."/>
            <person name="Monroe E.A."/>
            <person name="Podell S."/>
            <person name="Glukhov E."/>
            <person name="Allen E."/>
            <person name="Gerwick W.H."/>
            <person name="Gerwick L."/>
        </authorList>
    </citation>
    <scope>NUCLEOTIDE SEQUENCE [LARGE SCALE GENOMIC DNA]</scope>
    <source>
        <strain evidence="2">PAL-8-15-08-1</strain>
    </source>
</reference>
<dbReference type="Proteomes" id="UP000177870">
    <property type="component" value="Chromosome"/>
</dbReference>
<accession>A0A1D8TUX2</accession>
<dbReference type="KEGG" id="mpro:BJP34_20165"/>
<proteinExistence type="predicted"/>
<organism evidence="1 2">
    <name type="scientific">Moorena producens PAL-8-15-08-1</name>
    <dbReference type="NCBI Taxonomy" id="1458985"/>
    <lineage>
        <taxon>Bacteria</taxon>
        <taxon>Bacillati</taxon>
        <taxon>Cyanobacteriota</taxon>
        <taxon>Cyanophyceae</taxon>
        <taxon>Coleofasciculales</taxon>
        <taxon>Coleofasciculaceae</taxon>
        <taxon>Moorena</taxon>
    </lineage>
</organism>
<gene>
    <name evidence="1" type="ORF">BJP34_20165</name>
</gene>
<dbReference type="EMBL" id="CP017599">
    <property type="protein sequence ID" value="AOX01449.1"/>
    <property type="molecule type" value="Genomic_DNA"/>
</dbReference>
<name>A0A1D8TUX2_9CYAN</name>
<evidence type="ECO:0000313" key="2">
    <source>
        <dbReference type="Proteomes" id="UP000177870"/>
    </source>
</evidence>
<protein>
    <submittedName>
        <fullName evidence="1">Uncharacterized protein</fullName>
    </submittedName>
</protein>
<dbReference type="STRING" id="1458985.BJP34_20165"/>
<evidence type="ECO:0000313" key="1">
    <source>
        <dbReference type="EMBL" id="AOX01449.1"/>
    </source>
</evidence>